<name>A0A9P1MAN0_9PEZI</name>
<feature type="region of interest" description="Disordered" evidence="1">
    <location>
        <begin position="1"/>
        <end position="57"/>
    </location>
</feature>
<dbReference type="Pfam" id="PF24527">
    <property type="entry name" value="Ig-like_Pom152_9"/>
    <property type="match status" value="1"/>
</dbReference>
<dbReference type="InterPro" id="IPR056544">
    <property type="entry name" value="Ig_POM152"/>
</dbReference>
<dbReference type="InterPro" id="IPR035368">
    <property type="entry name" value="Nrap_D3"/>
</dbReference>
<feature type="domain" description="Nucleoporin POM152 ninth Ig-like" evidence="11">
    <location>
        <begin position="1042"/>
        <end position="1118"/>
    </location>
</feature>
<evidence type="ECO:0000259" key="10">
    <source>
        <dbReference type="Pfam" id="PF24519"/>
    </source>
</evidence>
<feature type="domain" description="Nucleoporin POM152 N-terminal transmembrane" evidence="8">
    <location>
        <begin position="69"/>
        <end position="154"/>
    </location>
</feature>
<evidence type="ECO:0000259" key="5">
    <source>
        <dbReference type="Pfam" id="PF17406"/>
    </source>
</evidence>
<dbReference type="Pfam" id="PF23664">
    <property type="entry name" value="Ig_Pom152"/>
    <property type="match status" value="2"/>
</dbReference>
<accession>A0A9P1MAN0</accession>
<dbReference type="Pfam" id="PF17406">
    <property type="entry name" value="Nrap_D5"/>
    <property type="match status" value="1"/>
</dbReference>
<protein>
    <submittedName>
        <fullName evidence="12">Uncharacterized protein</fullName>
    </submittedName>
</protein>
<reference evidence="12" key="1">
    <citation type="submission" date="2022-11" db="EMBL/GenBank/DDBJ databases">
        <authorList>
            <person name="Scott C."/>
            <person name="Bruce N."/>
        </authorList>
    </citation>
    <scope>NUCLEOTIDE SEQUENCE</scope>
</reference>
<dbReference type="InterPro" id="IPR035370">
    <property type="entry name" value="Nrap_D5"/>
</dbReference>
<feature type="domain" description="Nucleoporin POM152 immunoglobulin-like" evidence="7">
    <location>
        <begin position="843"/>
        <end position="932"/>
    </location>
</feature>
<dbReference type="Proteomes" id="UP000838763">
    <property type="component" value="Unassembled WGS sequence"/>
</dbReference>
<dbReference type="GO" id="GO:0070762">
    <property type="term" value="C:nuclear pore transmembrane ring"/>
    <property type="evidence" value="ECO:0007669"/>
    <property type="project" value="TreeGrafter"/>
</dbReference>
<sequence>MASTPRPRPGHFPQTPANGPRASTGSVGSGSSGGGSGNRRESRFSLPDAPEANPVQPANPPVIPLTVIDAPTQRFYAAAFYVALLCWKLYDWIHVVENHDVSLPLLIKWSVIDFIFLFGLPELRIPWLELSQQAVLTLYAGHMVLNYMLMFDIPLPFQGWLLAAGKAFFDKEMALSEHTVRVSNILHNNSLIMGKQIINILPEGSAILNRNGTPFCIGPGSPSIKLPLQFNGTMPVEIELLRIDLESSQHETIKLSKREVASIVKEMKSQMLDSGSEEAEGWYVIKKPGVYRLGKVLDEYKLEVQRAARDTYVVPCPKASFRSLDSSNRCIRDLSDLYLDVEGTPPLKILYGRTVNGIDNGFHFQSLQPDGFTSPLVSASSGIVASDADVDDVSWVRAAKVRVPLNESLTTAGEWQYVINEVHDAFGNVVSYTPSPDEIDPKPRPKHLVQDFFVNERPRARLRGCDLRNPLKVAKGHSTKLPIGITMAGPARNDTGYSSGLYTLTSVSSKYCQGEVEEPSSCMLLNPLEPQLSIRAEDISDKCAGNSVGLRVDLDLMGTPPFLVRYDVITRTGTKHEYVEIKGLRHQLELRPKEAGKHKYMFRAIDDAVYTGKALTGEGMTLEQDVKPAASAVIQHPTGSTTACLDDDVEVDITLLGDAPFTLEWEIVHDGRKKPAKATDIMDPNFKIKTAPFSKGGDYILALNSVQDKSGCRTFLKDELKISVRRQKPRAAFGLIENKRSVKAVENTKLELPLRLQGEGPWKVSYRNKEVDATLQTQISNPNGHIPVKYQGVYEIIDVSDRQCRGSVDPDASTFQVGWEPRPDISLSPSISISGEGKSFVKNDVCEGDIDGMDLSLVGRAPFHVEYEVRHTSPTGSGSIQNKRLDVAQFKASIPLDTSKPGTYAYRFHSLADNLYNSDRNFSPLVLKQVVNAKPTASFIKPGSSFKYCMAEQEKEDSIPINLTGQAPFFIELEIKHHSGVMPETFTIPSIESTLHNIQIPRRHLRLGTQQVRIRTVRDSRGCQQTYDVGGPSVQVHLYDAPAIYPLETRTDYCVGERISFTLSGTPPFEIAYDFGGKRIAKSPTTNFRRIAESPGIFTVTSISDKASECHAAVNITKTIHPLPSVRISQGKQVQVDIHEEQKWRFTLSSGGHPSTVLETRHDISYESTKIVRASLEGTYEVVAIKDNHGVESEEAQDVSRHYDFDENGPNIQPTSCDTNRDSKHFCLGCTGTPKRCGSGLQEGFGEVDKVLFKLREVIGGIQGHEPLPISEATKKVEKKSGIVIPWPSPPPTPDVPYKFGYAPPPSTTWTLQGGAVRVSLYNSTVKAEETFIPYLQVLTLARNECPSFDKACMLGRIWLQQRGFGSAVSAGGFGHFEWSLMIALLMQMGSRKGQAALSSSLSATALFKAAVQFIASTNFITKPFLFKAYKPGNDAVRESGPVMFDPVRELNILHKMTPWSAIVLQKHAKSTLELLSRPLEDQFEPIFIARADLPRQTFDALAQVDVDASGVDAQLEADLGLTRARSTEIYTVLTKALGDRVQLVHVGWDQPDSWVAGVSPPQAGNKGTREAAAFRKFWGTKAELRRFQDGRILECVPWESNEAFSLCREIMTYSLKKHLGESTNPILPKTGIEGLGPPATEVTVFNKILDIFREQEKTIRGLEGMPLQIRRFSPISTQAQYARSGSESGAAANVPVLEVVLFFETSNRWPENLVAIQETKLDLLLDIGQRLSEASGTIETYLGRDNVELGIENLGYLDVVTVAPLTIRVRVHSDMERTLLERQISNITLSPQVRAEAEQALEKFKWQYEILPLHFQVVATSCTRFPAMQATINLVKYWFESQMLSSHFSTQLLEAIVLYVFLQPQPYGVPTTGSTGLMQVLLFLARWDWRDEPLIVDYAGHDISATERSAMYKTVEEWRKRDGSMKNHVLFVATSHDKSGEAYTGYGRGPSRMAAMRMTALAKAATKLAREDSSKFSALAMFQRSLEVYDVVLHLSEKELSRVMRLAGSVPAEAKQSRFKNLDGMTGVATQPIATWPVVRFVEVLRDVAAIGAVWKPKPAQQKFRVGLPYNLKQVDAELDKVAVDRTAILAEIARIGGDLIREIEETSGREVEMRS</sequence>
<proteinExistence type="predicted"/>
<dbReference type="GO" id="GO:0006999">
    <property type="term" value="P:nuclear pore organization"/>
    <property type="evidence" value="ECO:0007669"/>
    <property type="project" value="TreeGrafter"/>
</dbReference>
<dbReference type="PANTHER" id="PTHR28206:SF1">
    <property type="entry name" value="NUCLEOPORIN POM152"/>
    <property type="match status" value="1"/>
</dbReference>
<evidence type="ECO:0000259" key="11">
    <source>
        <dbReference type="Pfam" id="PF24527"/>
    </source>
</evidence>
<feature type="domain" description="Nucleoporin POM152 Ig-like" evidence="9">
    <location>
        <begin position="728"/>
        <end position="814"/>
    </location>
</feature>
<dbReference type="InterPro" id="IPR056540">
    <property type="entry name" value="TMD_POM152"/>
</dbReference>
<feature type="compositionally biased region" description="Gly residues" evidence="1">
    <location>
        <begin position="27"/>
        <end position="37"/>
    </location>
</feature>
<evidence type="ECO:0000313" key="12">
    <source>
        <dbReference type="EMBL" id="CAI4214627.1"/>
    </source>
</evidence>
<evidence type="ECO:0000259" key="6">
    <source>
        <dbReference type="Pfam" id="PF17407"/>
    </source>
</evidence>
<evidence type="ECO:0000313" key="13">
    <source>
        <dbReference type="Proteomes" id="UP000838763"/>
    </source>
</evidence>
<feature type="domain" description="Nucleoporin POM152 first Ig-like" evidence="10">
    <location>
        <begin position="205"/>
        <end position="313"/>
    </location>
</feature>
<dbReference type="InterPro" id="IPR056542">
    <property type="entry name" value="Ig-like_POM152_1st"/>
</dbReference>
<dbReference type="Pfam" id="PF24519">
    <property type="entry name" value="Ig-like_Pom152_1"/>
    <property type="match status" value="1"/>
</dbReference>
<feature type="domain" description="Nrap protein" evidence="2">
    <location>
        <begin position="1348"/>
        <end position="1490"/>
    </location>
</feature>
<evidence type="ECO:0000256" key="1">
    <source>
        <dbReference type="SAM" id="MobiDB-lite"/>
    </source>
</evidence>
<gene>
    <name evidence="12" type="ORF">PPNO1_LOCUS4358</name>
</gene>
<dbReference type="Pfam" id="PF17407">
    <property type="entry name" value="Nrap_D6"/>
    <property type="match status" value="1"/>
</dbReference>
<dbReference type="Pfam" id="PF17405">
    <property type="entry name" value="Nrap_D4"/>
    <property type="match status" value="1"/>
</dbReference>
<feature type="domain" description="Nrap protein" evidence="3">
    <location>
        <begin position="1497"/>
        <end position="1620"/>
    </location>
</feature>
<evidence type="ECO:0000259" key="3">
    <source>
        <dbReference type="Pfam" id="PF17404"/>
    </source>
</evidence>
<dbReference type="PANTHER" id="PTHR28206">
    <property type="entry name" value="NUCLEOPORIN POM152"/>
    <property type="match status" value="1"/>
</dbReference>
<dbReference type="Pfam" id="PF24097">
    <property type="entry name" value="TMD_POM152"/>
    <property type="match status" value="1"/>
</dbReference>
<feature type="domain" description="Nrap protein" evidence="4">
    <location>
        <begin position="1641"/>
        <end position="1824"/>
    </location>
</feature>
<dbReference type="Gene3D" id="3.30.70.3030">
    <property type="match status" value="1"/>
</dbReference>
<dbReference type="Pfam" id="PF17403">
    <property type="entry name" value="Nrap_D2"/>
    <property type="match status" value="1"/>
</dbReference>
<dbReference type="InterPro" id="IPR035371">
    <property type="entry name" value="Nrap_D6"/>
</dbReference>
<evidence type="ECO:0000259" key="7">
    <source>
        <dbReference type="Pfam" id="PF23664"/>
    </source>
</evidence>
<organism evidence="12 13">
    <name type="scientific">Parascedosporium putredinis</name>
    <dbReference type="NCBI Taxonomy" id="1442378"/>
    <lineage>
        <taxon>Eukaryota</taxon>
        <taxon>Fungi</taxon>
        <taxon>Dikarya</taxon>
        <taxon>Ascomycota</taxon>
        <taxon>Pezizomycotina</taxon>
        <taxon>Sordariomycetes</taxon>
        <taxon>Hypocreomycetidae</taxon>
        <taxon>Microascales</taxon>
        <taxon>Microascaceae</taxon>
        <taxon>Parascedosporium</taxon>
    </lineage>
</organism>
<dbReference type="Pfam" id="PF17404">
    <property type="entry name" value="Nrap_D3"/>
    <property type="match status" value="1"/>
</dbReference>
<dbReference type="InterPro" id="IPR056543">
    <property type="entry name" value="Ig-like_POM152_9th"/>
</dbReference>
<feature type="domain" description="Nrap protein" evidence="5">
    <location>
        <begin position="1826"/>
        <end position="1977"/>
    </location>
</feature>
<dbReference type="GO" id="GO:0006606">
    <property type="term" value="P:protein import into nucleus"/>
    <property type="evidence" value="ECO:0007669"/>
    <property type="project" value="TreeGrafter"/>
</dbReference>
<dbReference type="InterPro" id="IPR037701">
    <property type="entry name" value="Pom152"/>
</dbReference>
<feature type="domain" description="Nucleoporin POM152 immunoglobulin-like" evidence="7">
    <location>
        <begin position="526"/>
        <end position="628"/>
    </location>
</feature>
<comment type="caution">
    <text evidence="12">The sequence shown here is derived from an EMBL/GenBank/DDBJ whole genome shotgun (WGS) entry which is preliminary data.</text>
</comment>
<evidence type="ECO:0000259" key="2">
    <source>
        <dbReference type="Pfam" id="PF17403"/>
    </source>
</evidence>
<evidence type="ECO:0000259" key="8">
    <source>
        <dbReference type="Pfam" id="PF24097"/>
    </source>
</evidence>
<dbReference type="InterPro" id="IPR035367">
    <property type="entry name" value="Nrap_D2"/>
</dbReference>
<dbReference type="InterPro" id="IPR035369">
    <property type="entry name" value="Nrap_D4"/>
</dbReference>
<evidence type="ECO:0000259" key="9">
    <source>
        <dbReference type="Pfam" id="PF24312"/>
    </source>
</evidence>
<keyword evidence="13" id="KW-1185">Reference proteome</keyword>
<dbReference type="OrthoDB" id="5529162at2759"/>
<evidence type="ECO:0000259" key="4">
    <source>
        <dbReference type="Pfam" id="PF17405"/>
    </source>
</evidence>
<dbReference type="Gene3D" id="1.10.1410.10">
    <property type="match status" value="1"/>
</dbReference>
<dbReference type="Pfam" id="PF24312">
    <property type="entry name" value="Ig-like_POM152"/>
    <property type="match status" value="1"/>
</dbReference>
<feature type="domain" description="Nrap protein" evidence="6">
    <location>
        <begin position="1987"/>
        <end position="2105"/>
    </location>
</feature>
<dbReference type="InterPro" id="IPR056541">
    <property type="entry name" value="Ig-like_POM152"/>
</dbReference>
<dbReference type="EMBL" id="CALLCH030000012">
    <property type="protein sequence ID" value="CAI4214627.1"/>
    <property type="molecule type" value="Genomic_DNA"/>
</dbReference>
<dbReference type="GO" id="GO:0017056">
    <property type="term" value="F:structural constituent of nuclear pore"/>
    <property type="evidence" value="ECO:0007669"/>
    <property type="project" value="InterPro"/>
</dbReference>